<gene>
    <name evidence="3" type="ORF">VIBC2010_19220</name>
</gene>
<evidence type="ECO:0000259" key="2">
    <source>
        <dbReference type="PROSITE" id="PS51782"/>
    </source>
</evidence>
<dbReference type="PROSITE" id="PS51782">
    <property type="entry name" value="LYSM"/>
    <property type="match status" value="1"/>
</dbReference>
<accession>E3BP07</accession>
<feature type="transmembrane region" description="Helical" evidence="1">
    <location>
        <begin position="24"/>
        <end position="42"/>
    </location>
</feature>
<dbReference type="STRING" id="796620.VIBC2010_19220"/>
<keyword evidence="4" id="KW-1185">Reference proteome</keyword>
<evidence type="ECO:0000256" key="1">
    <source>
        <dbReference type="SAM" id="Phobius"/>
    </source>
</evidence>
<proteinExistence type="predicted"/>
<dbReference type="AlphaFoldDB" id="E3BP07"/>
<dbReference type="eggNOG" id="COG3061">
    <property type="taxonomic scope" value="Bacteria"/>
</dbReference>
<protein>
    <submittedName>
        <fullName evidence="3">Cell envelope opacity-associated protein A</fullName>
    </submittedName>
</protein>
<dbReference type="CDD" id="cd00118">
    <property type="entry name" value="LysM"/>
    <property type="match status" value="1"/>
</dbReference>
<dbReference type="Pfam" id="PF04225">
    <property type="entry name" value="LysM_OapA"/>
    <property type="match status" value="1"/>
</dbReference>
<dbReference type="Proteomes" id="UP000002943">
    <property type="component" value="Unassembled WGS sequence"/>
</dbReference>
<dbReference type="InterPro" id="IPR007340">
    <property type="entry name" value="LysM_Opacity-associatedA"/>
</dbReference>
<evidence type="ECO:0000313" key="4">
    <source>
        <dbReference type="Proteomes" id="UP000002943"/>
    </source>
</evidence>
<evidence type="ECO:0000313" key="3">
    <source>
        <dbReference type="EMBL" id="EFP95139.1"/>
    </source>
</evidence>
<dbReference type="InterPro" id="IPR013731">
    <property type="entry name" value="OapA_N"/>
</dbReference>
<keyword evidence="1" id="KW-0472">Membrane</keyword>
<name>E3BP07_9VIBR</name>
<keyword evidence="1" id="KW-1133">Transmembrane helix</keyword>
<comment type="caution">
    <text evidence="3">The sequence shown here is derived from an EMBL/GenBank/DDBJ whole genome shotgun (WGS) entry which is preliminary data.</text>
</comment>
<feature type="domain" description="LysM" evidence="2">
    <location>
        <begin position="86"/>
        <end position="134"/>
    </location>
</feature>
<organism evidence="3 4">
    <name type="scientific">Vibrio caribbeanicus ATCC BAA-2122</name>
    <dbReference type="NCBI Taxonomy" id="796620"/>
    <lineage>
        <taxon>Bacteria</taxon>
        <taxon>Pseudomonadati</taxon>
        <taxon>Pseudomonadota</taxon>
        <taxon>Gammaproteobacteria</taxon>
        <taxon>Vibrionales</taxon>
        <taxon>Vibrionaceae</taxon>
        <taxon>Vibrio</taxon>
    </lineage>
</organism>
<dbReference type="InterPro" id="IPR018392">
    <property type="entry name" value="LysM"/>
</dbReference>
<dbReference type="Gene3D" id="3.10.450.350">
    <property type="match status" value="1"/>
</dbReference>
<dbReference type="GO" id="GO:0042834">
    <property type="term" value="F:peptidoglycan binding"/>
    <property type="evidence" value="ECO:0007669"/>
    <property type="project" value="InterPro"/>
</dbReference>
<keyword evidence="1" id="KW-0812">Transmembrane</keyword>
<reference evidence="3 4" key="1">
    <citation type="journal article" date="2012" name="Int. J. Syst. Evol. Microbiol.">
        <title>Vibrio caribbeanicus sp. nov., isolated from the marine sponge Scleritoderma cyanea.</title>
        <authorList>
            <person name="Hoffmann M."/>
            <person name="Monday S.R."/>
            <person name="Allard M.W."/>
            <person name="Strain E.A."/>
            <person name="Whittaker P."/>
            <person name="Naum M."/>
            <person name="McCarthy P.J."/>
            <person name="Lopez J.V."/>
            <person name="Fischer M."/>
            <person name="Brown E.W."/>
        </authorList>
    </citation>
    <scope>NUCLEOTIDE SEQUENCE [LARGE SCALE GENOMIC DNA]</scope>
    <source>
        <strain evidence="3 4">ATCC BAA-2122</strain>
    </source>
</reference>
<sequence length="169" mass="19307">MVKQIDWQALKEQSISYWHVLPQLHRRGILIITIVLIILLFIPSSEKEENNNVKSEPERVSIDINTRSLSEQKSEKQDPILLAAWHEYTVQSGDTLAQVFRSNGLPMSDLNALVKVEGQDKPLSHIKKGQLVRYKLKKDGSVDILQLEKKDQSVMFFRLSNGGFGRSKP</sequence>
<dbReference type="EMBL" id="AEIU01000099">
    <property type="protein sequence ID" value="EFP95139.1"/>
    <property type="molecule type" value="Genomic_DNA"/>
</dbReference>
<dbReference type="Pfam" id="PF08525">
    <property type="entry name" value="OapA_N"/>
    <property type="match status" value="1"/>
</dbReference>